<dbReference type="EMBL" id="JH432211">
    <property type="status" value="NOT_ANNOTATED_CDS"/>
    <property type="molecule type" value="Genomic_DNA"/>
</dbReference>
<dbReference type="SUPFAM" id="SSF48371">
    <property type="entry name" value="ARM repeat"/>
    <property type="match status" value="1"/>
</dbReference>
<dbReference type="EnsemblMetazoa" id="SMAR013046-RA">
    <property type="protein sequence ID" value="SMAR013046-PA"/>
    <property type="gene ID" value="SMAR013046"/>
</dbReference>
<evidence type="ECO:0000256" key="1">
    <source>
        <dbReference type="ARBA" id="ARBA00022737"/>
    </source>
</evidence>
<protein>
    <recommendedName>
        <fullName evidence="5">TOG domain-containing protein</fullName>
    </recommendedName>
</protein>
<keyword evidence="1" id="KW-0677">Repeat</keyword>
<keyword evidence="4" id="KW-1185">Reference proteome</keyword>
<proteinExistence type="predicted"/>
<name>T1JGS2_STRMM</name>
<dbReference type="GO" id="GO:0005634">
    <property type="term" value="C:nucleus"/>
    <property type="evidence" value="ECO:0007669"/>
    <property type="project" value="TreeGrafter"/>
</dbReference>
<dbReference type="STRING" id="126957.T1JGS2"/>
<dbReference type="InterPro" id="IPR011989">
    <property type="entry name" value="ARM-like"/>
</dbReference>
<accession>T1JGS2</accession>
<dbReference type="OMA" id="SCDNALT"/>
<evidence type="ECO:0000313" key="4">
    <source>
        <dbReference type="Proteomes" id="UP000014500"/>
    </source>
</evidence>
<dbReference type="Proteomes" id="UP000014500">
    <property type="component" value="Unassembled WGS sequence"/>
</dbReference>
<dbReference type="PANTHER" id="PTHR23346:SF19">
    <property type="entry name" value="PROTEASOME ADAPTER AND SCAFFOLD PROTEIN ECM29"/>
    <property type="match status" value="1"/>
</dbReference>
<dbReference type="HOGENOM" id="CLU_020288_0_0_1"/>
<dbReference type="PhylomeDB" id="T1JGS2"/>
<dbReference type="GO" id="GO:0005737">
    <property type="term" value="C:cytoplasm"/>
    <property type="evidence" value="ECO:0007669"/>
    <property type="project" value="TreeGrafter"/>
</dbReference>
<evidence type="ECO:0008006" key="5">
    <source>
        <dbReference type="Google" id="ProtNLM"/>
    </source>
</evidence>
<dbReference type="Pfam" id="PF13513">
    <property type="entry name" value="HEAT_EZ"/>
    <property type="match status" value="1"/>
</dbReference>
<dbReference type="PROSITE" id="PS50077">
    <property type="entry name" value="HEAT_REPEAT"/>
    <property type="match status" value="1"/>
</dbReference>
<dbReference type="AlphaFoldDB" id="T1JGS2"/>
<dbReference type="eggNOG" id="ENOG502QSBS">
    <property type="taxonomic scope" value="Eukaryota"/>
</dbReference>
<evidence type="ECO:0000256" key="2">
    <source>
        <dbReference type="PROSITE-ProRule" id="PRU00103"/>
    </source>
</evidence>
<evidence type="ECO:0000313" key="3">
    <source>
        <dbReference type="EnsemblMetazoa" id="SMAR013046-PA"/>
    </source>
</evidence>
<dbReference type="Gene3D" id="1.25.10.10">
    <property type="entry name" value="Leucine-rich Repeat Variant"/>
    <property type="match status" value="2"/>
</dbReference>
<dbReference type="GO" id="GO:0036503">
    <property type="term" value="P:ERAD pathway"/>
    <property type="evidence" value="ECO:0007669"/>
    <property type="project" value="TreeGrafter"/>
</dbReference>
<dbReference type="InterPro" id="IPR021133">
    <property type="entry name" value="HEAT_type_2"/>
</dbReference>
<reference evidence="4" key="1">
    <citation type="submission" date="2011-05" db="EMBL/GenBank/DDBJ databases">
        <authorList>
            <person name="Richards S.R."/>
            <person name="Qu J."/>
            <person name="Jiang H."/>
            <person name="Jhangiani S.N."/>
            <person name="Agravi P."/>
            <person name="Goodspeed R."/>
            <person name="Gross S."/>
            <person name="Mandapat C."/>
            <person name="Jackson L."/>
            <person name="Mathew T."/>
            <person name="Pu L."/>
            <person name="Thornton R."/>
            <person name="Saada N."/>
            <person name="Wilczek-Boney K.B."/>
            <person name="Lee S."/>
            <person name="Kovar C."/>
            <person name="Wu Y."/>
            <person name="Scherer S.E."/>
            <person name="Worley K.C."/>
            <person name="Muzny D.M."/>
            <person name="Gibbs R."/>
        </authorList>
    </citation>
    <scope>NUCLEOTIDE SEQUENCE</scope>
    <source>
        <strain evidence="4">Brora</strain>
    </source>
</reference>
<sequence length="666" mass="74128">MANVDVAEILELLCSPKKLERDRAIPSLEKYLQEAKAKEIESLGDTFIRNAENSDASWEIRNSSMLGSKCLLAHMHSDEKYCEEFAMGIRILALRLLTDDEVRVRMAAGEVLGVLCIKFGPTIYAQSRDVVLNLIRTNLSREMSNSNMDCAESNKCSCESRMTDATQIFHDTAGWKFLETSMKALQSMVDGCGQQFEEFVTQELIDLIFESLSHANRFVRETGFGVLSSLICGCTLDRTHEGACTSLTESSPILRFGHLFSHHLGIGLMDNWSQVRLAAAVATRKFLATVGEDTKHVFYPELIPKLCLNRYYLAEGVRNYSQETWRQIAGTEGKELVRKYIQNVVDHYVEQTQVENHAVREASCSCISELAVKIDSDAVRPFVPRLLETLIVCFGDDSWPVRDSACLACGNFVLSFPEESKSSLETLFPLFFANLEDPITSVRQGAAAALANVVRAYGLHVVTTVVNKVREGLSNVKNQQAESEKYADIEKGPATFGVVKRLRDNDMDLHTNQTMYSCGSLAPKMGRSCSSGGCMSGMNRTFRSAPQPWELADGSIYLVSELAALPIVKAEMTSLLELMAKAAHIRHYTHHVNLLETLCHQLPTIAEGIGKREFKAHLDLFLEPIFYSLNLENALTSSAASQCLNQLSTLLGPNILRTRVELFQPS</sequence>
<dbReference type="GO" id="GO:0060090">
    <property type="term" value="F:molecular adaptor activity"/>
    <property type="evidence" value="ECO:0007669"/>
    <property type="project" value="TreeGrafter"/>
</dbReference>
<organism evidence="3 4">
    <name type="scientific">Strigamia maritima</name>
    <name type="common">European centipede</name>
    <name type="synonym">Geophilus maritimus</name>
    <dbReference type="NCBI Taxonomy" id="126957"/>
    <lineage>
        <taxon>Eukaryota</taxon>
        <taxon>Metazoa</taxon>
        <taxon>Ecdysozoa</taxon>
        <taxon>Arthropoda</taxon>
        <taxon>Myriapoda</taxon>
        <taxon>Chilopoda</taxon>
        <taxon>Pleurostigmophora</taxon>
        <taxon>Geophilomorpha</taxon>
        <taxon>Linotaeniidae</taxon>
        <taxon>Strigamia</taxon>
    </lineage>
</organism>
<feature type="repeat" description="HEAT" evidence="2">
    <location>
        <begin position="427"/>
        <end position="464"/>
    </location>
</feature>
<dbReference type="PANTHER" id="PTHR23346">
    <property type="entry name" value="TRANSLATIONAL ACTIVATOR GCN1-RELATED"/>
    <property type="match status" value="1"/>
</dbReference>
<dbReference type="InterPro" id="IPR016024">
    <property type="entry name" value="ARM-type_fold"/>
</dbReference>
<reference evidence="3" key="2">
    <citation type="submission" date="2015-02" db="UniProtKB">
        <authorList>
            <consortium name="EnsemblMetazoa"/>
        </authorList>
    </citation>
    <scope>IDENTIFICATION</scope>
</reference>